<accession>A0A3B0XAR4</accession>
<name>A0A3B0XAR4_9ZZZZ</name>
<dbReference type="EMBL" id="UOFG01000248">
    <property type="protein sequence ID" value="VAW65328.1"/>
    <property type="molecule type" value="Genomic_DNA"/>
</dbReference>
<feature type="compositionally biased region" description="Basic residues" evidence="1">
    <location>
        <begin position="77"/>
        <end position="88"/>
    </location>
</feature>
<gene>
    <name evidence="2" type="ORF">MNBD_GAMMA11-342</name>
</gene>
<organism evidence="2">
    <name type="scientific">hydrothermal vent metagenome</name>
    <dbReference type="NCBI Taxonomy" id="652676"/>
    <lineage>
        <taxon>unclassified sequences</taxon>
        <taxon>metagenomes</taxon>
        <taxon>ecological metagenomes</taxon>
    </lineage>
</organism>
<evidence type="ECO:0000256" key="1">
    <source>
        <dbReference type="SAM" id="MobiDB-lite"/>
    </source>
</evidence>
<sequence>MAKSVPILFLKSIPPGARWITVHPNGKDAKGQSVLVQPEKNGTYRVIGGAGGKLNFLKLRGVRSESTYKQEAAERAKNRRDARKVQRKRDKDNGVYEAKQAARQNLKTQKKFHEAQYIQSVATAMGWDQQAQAFNETDYPKLSEKALGRLRNKHHRKLLKRANKAVELQRKQLLVDAGDRLKNIGEIPLDAQDTDTLSVNDLNPIKESAGLGYATDYKNRAEEKGLTADELEAEKVEFQSDSPL</sequence>
<proteinExistence type="predicted"/>
<feature type="region of interest" description="Disordered" evidence="1">
    <location>
        <begin position="69"/>
        <end position="95"/>
    </location>
</feature>
<dbReference type="AlphaFoldDB" id="A0A3B0XAR4"/>
<reference evidence="2" key="1">
    <citation type="submission" date="2018-06" db="EMBL/GenBank/DDBJ databases">
        <authorList>
            <person name="Zhirakovskaya E."/>
        </authorList>
    </citation>
    <scope>NUCLEOTIDE SEQUENCE</scope>
</reference>
<protein>
    <submittedName>
        <fullName evidence="2">Uncharacterized protein</fullName>
    </submittedName>
</protein>
<evidence type="ECO:0000313" key="2">
    <source>
        <dbReference type="EMBL" id="VAW65328.1"/>
    </source>
</evidence>